<dbReference type="SUPFAM" id="SSF69796">
    <property type="entry name" value="Thymidylate synthase-complementing protein Thy1"/>
    <property type="match status" value="1"/>
</dbReference>
<dbReference type="Gene3D" id="3.30.1360.170">
    <property type="match status" value="1"/>
</dbReference>
<reference evidence="1 2" key="1">
    <citation type="submission" date="2019-08" db="EMBL/GenBank/DDBJ databases">
        <title>In-depth cultivation of the pig gut microbiome towards novel bacterial diversity and tailored functional studies.</title>
        <authorList>
            <person name="Wylensek D."/>
            <person name="Hitch T.C.A."/>
            <person name="Clavel T."/>
        </authorList>
    </citation>
    <scope>NUCLEOTIDE SEQUENCE [LARGE SCALE GENOMIC DNA]</scope>
    <source>
        <strain evidence="1 2">Oil+RF-744-GAM-WT-6</strain>
    </source>
</reference>
<dbReference type="Proteomes" id="UP000461880">
    <property type="component" value="Unassembled WGS sequence"/>
</dbReference>
<accession>A0A7X2NTD7</accession>
<dbReference type="RefSeq" id="WP_105302595.1">
    <property type="nucleotide sequence ID" value="NZ_VUMN01000019.1"/>
</dbReference>
<evidence type="ECO:0000313" key="2">
    <source>
        <dbReference type="Proteomes" id="UP000461880"/>
    </source>
</evidence>
<dbReference type="Pfam" id="PF02511">
    <property type="entry name" value="Thy1"/>
    <property type="match status" value="1"/>
</dbReference>
<dbReference type="EMBL" id="VUMN01000019">
    <property type="protein sequence ID" value="MSS58906.1"/>
    <property type="molecule type" value="Genomic_DNA"/>
</dbReference>
<dbReference type="GO" id="GO:0070402">
    <property type="term" value="F:NADPH binding"/>
    <property type="evidence" value="ECO:0007669"/>
    <property type="project" value="TreeGrafter"/>
</dbReference>
<dbReference type="GO" id="GO:0006231">
    <property type="term" value="P:dTMP biosynthetic process"/>
    <property type="evidence" value="ECO:0007669"/>
    <property type="project" value="InterPro"/>
</dbReference>
<dbReference type="InterPro" id="IPR003669">
    <property type="entry name" value="Thymidylate_synthase_ThyX"/>
</dbReference>
<gene>
    <name evidence="1" type="ORF">FYJ51_08295</name>
</gene>
<sequence length="226" mass="25918">MGTILIQSETTRDPISLIGREAGVCWNADIEDAEKNYKRGMNCLSSGHGRTWEYPQVYLVLDGYSARVIRELYTHIGGSPTRLQASTRYINYEKGFAYVTPPSVERDTEAKRVYDEAISSITDALQKLEALGVPREDCGMLLPLGMESKVVLRTNLRNLIDMAHQRLCTRAYWEYRQLMQDMVHALAEYSEEWRYLTDHYFVPKCEVTGFCPEAKSCGRKPKKTEI</sequence>
<dbReference type="AlphaFoldDB" id="A0A7X2NTD7"/>
<dbReference type="InterPro" id="IPR036098">
    <property type="entry name" value="Thymidylate_synthase_ThyX_sf"/>
</dbReference>
<dbReference type="GO" id="GO:0050660">
    <property type="term" value="F:flavin adenine dinucleotide binding"/>
    <property type="evidence" value="ECO:0007669"/>
    <property type="project" value="InterPro"/>
</dbReference>
<comment type="caution">
    <text evidence="1">The sequence shown here is derived from an EMBL/GenBank/DDBJ whole genome shotgun (WGS) entry which is preliminary data.</text>
</comment>
<name>A0A7X2NTD7_9FIRM</name>
<keyword evidence="2" id="KW-1185">Reference proteome</keyword>
<dbReference type="PROSITE" id="PS51331">
    <property type="entry name" value="THYX"/>
    <property type="match status" value="1"/>
</dbReference>
<dbReference type="GO" id="GO:0004799">
    <property type="term" value="F:thymidylate synthase activity"/>
    <property type="evidence" value="ECO:0007669"/>
    <property type="project" value="TreeGrafter"/>
</dbReference>
<dbReference type="GO" id="GO:0050797">
    <property type="term" value="F:thymidylate synthase (FAD) activity"/>
    <property type="evidence" value="ECO:0007669"/>
    <property type="project" value="InterPro"/>
</dbReference>
<proteinExistence type="predicted"/>
<dbReference type="PANTHER" id="PTHR34934">
    <property type="entry name" value="FLAVIN-DEPENDENT THYMIDYLATE SYNTHASE"/>
    <property type="match status" value="1"/>
</dbReference>
<dbReference type="PANTHER" id="PTHR34934:SF1">
    <property type="entry name" value="FLAVIN-DEPENDENT THYMIDYLATE SYNTHASE"/>
    <property type="match status" value="1"/>
</dbReference>
<dbReference type="CDD" id="cd20175">
    <property type="entry name" value="ThyX"/>
    <property type="match status" value="1"/>
</dbReference>
<protein>
    <submittedName>
        <fullName evidence="1">FAD-dependent thymidylate synthase</fullName>
    </submittedName>
</protein>
<organism evidence="1 2">
    <name type="scientific">Stecheria intestinalis</name>
    <dbReference type="NCBI Taxonomy" id="2606630"/>
    <lineage>
        <taxon>Bacteria</taxon>
        <taxon>Bacillati</taxon>
        <taxon>Bacillota</taxon>
        <taxon>Erysipelotrichia</taxon>
        <taxon>Erysipelotrichales</taxon>
        <taxon>Erysipelotrichaceae</taxon>
        <taxon>Stecheria</taxon>
    </lineage>
</organism>
<evidence type="ECO:0000313" key="1">
    <source>
        <dbReference type="EMBL" id="MSS58906.1"/>
    </source>
</evidence>